<proteinExistence type="predicted"/>
<evidence type="ECO:0000313" key="3">
    <source>
        <dbReference type="EMBL" id="OAQ98682.1"/>
    </source>
</evidence>
<feature type="domain" description="N-acetyltransferase" evidence="2">
    <location>
        <begin position="16"/>
        <end position="73"/>
    </location>
</feature>
<dbReference type="GO" id="GO:0016747">
    <property type="term" value="F:acyltransferase activity, transferring groups other than amino-acyl groups"/>
    <property type="evidence" value="ECO:0007669"/>
    <property type="project" value="InterPro"/>
</dbReference>
<sequence length="105" mass="11265">MEDEDMQCFQHKLIPVNEPCMIVVGVAVAPGHQSCGVGSALLQHGNAIADRPSLPIWVLSSHQAVEAYGKGGFEAARTLDVDLDEYAPRPARDDEPGIGDRGRGR</sequence>
<name>A0A179I8R8_CORDF</name>
<gene>
    <name evidence="3" type="ORF">LLEC1_07809</name>
</gene>
<dbReference type="InterPro" id="IPR000182">
    <property type="entry name" value="GNAT_dom"/>
</dbReference>
<dbReference type="Pfam" id="PF00583">
    <property type="entry name" value="Acetyltransf_1"/>
    <property type="match status" value="1"/>
</dbReference>
<dbReference type="AlphaFoldDB" id="A0A179I8R8"/>
<reference evidence="3 4" key="1">
    <citation type="submission" date="2016-03" db="EMBL/GenBank/DDBJ databases">
        <title>Fine-scale spatial genetic structure of a fungal parasite of coffee scale insects.</title>
        <authorList>
            <person name="Jackson D."/>
            <person name="Zemenick K.A."/>
            <person name="Malloure B."/>
            <person name="Quandt C.A."/>
            <person name="James T.Y."/>
        </authorList>
    </citation>
    <scope>NUCLEOTIDE SEQUENCE [LARGE SCALE GENOMIC DNA]</scope>
    <source>
        <strain evidence="3 4">UM487</strain>
    </source>
</reference>
<organism evidence="3 4">
    <name type="scientific">Cordyceps confragosa</name>
    <name type="common">Lecanicillium lecanii</name>
    <dbReference type="NCBI Taxonomy" id="2714763"/>
    <lineage>
        <taxon>Eukaryota</taxon>
        <taxon>Fungi</taxon>
        <taxon>Dikarya</taxon>
        <taxon>Ascomycota</taxon>
        <taxon>Pezizomycotina</taxon>
        <taxon>Sordariomycetes</taxon>
        <taxon>Hypocreomycetidae</taxon>
        <taxon>Hypocreales</taxon>
        <taxon>Cordycipitaceae</taxon>
        <taxon>Akanthomyces</taxon>
    </lineage>
</organism>
<evidence type="ECO:0000313" key="4">
    <source>
        <dbReference type="Proteomes" id="UP000243081"/>
    </source>
</evidence>
<evidence type="ECO:0000256" key="1">
    <source>
        <dbReference type="SAM" id="MobiDB-lite"/>
    </source>
</evidence>
<dbReference type="Gene3D" id="3.40.630.30">
    <property type="match status" value="1"/>
</dbReference>
<dbReference type="EMBL" id="LUKN01002700">
    <property type="protein sequence ID" value="OAQ98682.1"/>
    <property type="molecule type" value="Genomic_DNA"/>
</dbReference>
<dbReference type="SUPFAM" id="SSF55729">
    <property type="entry name" value="Acyl-CoA N-acyltransferases (Nat)"/>
    <property type="match status" value="1"/>
</dbReference>
<feature type="compositionally biased region" description="Basic and acidic residues" evidence="1">
    <location>
        <begin position="86"/>
        <end position="105"/>
    </location>
</feature>
<feature type="region of interest" description="Disordered" evidence="1">
    <location>
        <begin position="84"/>
        <end position="105"/>
    </location>
</feature>
<dbReference type="OMA" id="KERAWCW"/>
<dbReference type="InterPro" id="IPR016181">
    <property type="entry name" value="Acyl_CoA_acyltransferase"/>
</dbReference>
<dbReference type="OrthoDB" id="410198at2759"/>
<comment type="caution">
    <text evidence="3">The sequence shown here is derived from an EMBL/GenBank/DDBJ whole genome shotgun (WGS) entry which is preliminary data.</text>
</comment>
<keyword evidence="4" id="KW-1185">Reference proteome</keyword>
<dbReference type="Proteomes" id="UP000243081">
    <property type="component" value="Unassembled WGS sequence"/>
</dbReference>
<protein>
    <recommendedName>
        <fullName evidence="2">N-acetyltransferase domain-containing protein</fullName>
    </recommendedName>
</protein>
<evidence type="ECO:0000259" key="2">
    <source>
        <dbReference type="Pfam" id="PF00583"/>
    </source>
</evidence>
<accession>A0A179I8R8</accession>